<dbReference type="STRING" id="717606.PaecuDRAFT_3787"/>
<feature type="compositionally biased region" description="Polar residues" evidence="1">
    <location>
        <begin position="42"/>
        <end position="52"/>
    </location>
</feature>
<feature type="domain" description="GerMN" evidence="3">
    <location>
        <begin position="253"/>
        <end position="339"/>
    </location>
</feature>
<dbReference type="PROSITE" id="PS51257">
    <property type="entry name" value="PROKAR_LIPOPROTEIN"/>
    <property type="match status" value="1"/>
</dbReference>
<feature type="region of interest" description="Disordered" evidence="1">
    <location>
        <begin position="338"/>
        <end position="359"/>
    </location>
</feature>
<feature type="signal peptide" evidence="2">
    <location>
        <begin position="1"/>
        <end position="22"/>
    </location>
</feature>
<sequence>MKRNRWIRRAALTGVVALPLMTAGCGVFSNNASKEIDPPPVETQNSPSSTIPQGGGGIETGSTVDLQTGESQITVYLLDDNGYLAPVTLRTTLGEKESLGKKALEMMVDGGDYADQLPAGFHGVLPKGTKINGYVESKEKKLATVDFNQSFVNYNAADERKIVEAIAWTITGMPNVQGVELRLEGAKLAEMPEQAYPLDRPLDRTVGINLETAEGVDYSQSSPVTLYFAAETPEGDSYYVPVTRLIDRTDNLVKASVDQLVLGPEDQSNLIGLMTPDVQVKSVQTKDDMVTVELQDDAYEEGQKEPADMMQAIVLSVTENAGASKVLIKLNGKSNFTDENNVSYSQPVSRPTSVNAVKS</sequence>
<accession>E0IDP6</accession>
<keyword evidence="4" id="KW-0449">Lipoprotein</keyword>
<dbReference type="SMART" id="SM00909">
    <property type="entry name" value="Germane"/>
    <property type="match status" value="2"/>
</dbReference>
<dbReference type="InterPro" id="IPR019606">
    <property type="entry name" value="GerMN"/>
</dbReference>
<dbReference type="AlphaFoldDB" id="E0IDP6"/>
<evidence type="ECO:0000313" key="5">
    <source>
        <dbReference type="Proteomes" id="UP000005387"/>
    </source>
</evidence>
<feature type="chain" id="PRO_5038564305" evidence="2">
    <location>
        <begin position="23"/>
        <end position="359"/>
    </location>
</feature>
<evidence type="ECO:0000256" key="1">
    <source>
        <dbReference type="SAM" id="MobiDB-lite"/>
    </source>
</evidence>
<dbReference type="OrthoDB" id="1715058at2"/>
<gene>
    <name evidence="4" type="ORF">PaecuDRAFT_3787</name>
</gene>
<proteinExistence type="predicted"/>
<protein>
    <submittedName>
        <fullName evidence="4">Lipoprotein LpqB, GerMN domain</fullName>
    </submittedName>
</protein>
<feature type="domain" description="GerMN" evidence="3">
    <location>
        <begin position="100"/>
        <end position="192"/>
    </location>
</feature>
<keyword evidence="2" id="KW-0732">Signal</keyword>
<dbReference type="eggNOG" id="COG5401">
    <property type="taxonomic scope" value="Bacteria"/>
</dbReference>
<evidence type="ECO:0000313" key="4">
    <source>
        <dbReference type="EMBL" id="EFM09250.1"/>
    </source>
</evidence>
<keyword evidence="5" id="KW-1185">Reference proteome</keyword>
<name>E0IDP6_9BACL</name>
<dbReference type="RefSeq" id="WP_006039773.1">
    <property type="nucleotide sequence ID" value="NZ_AEDD01000011.1"/>
</dbReference>
<evidence type="ECO:0000256" key="2">
    <source>
        <dbReference type="SAM" id="SignalP"/>
    </source>
</evidence>
<evidence type="ECO:0000259" key="3">
    <source>
        <dbReference type="SMART" id="SM00909"/>
    </source>
</evidence>
<reference evidence="4 5" key="1">
    <citation type="submission" date="2010-07" db="EMBL/GenBank/DDBJ databases">
        <title>The draft genome of Paenibacillus curdlanolyticus YK9.</title>
        <authorList>
            <consortium name="US DOE Joint Genome Institute (JGI-PGF)"/>
            <person name="Lucas S."/>
            <person name="Copeland A."/>
            <person name="Lapidus A."/>
            <person name="Cheng J.-F."/>
            <person name="Bruce D."/>
            <person name="Goodwin L."/>
            <person name="Pitluck S."/>
            <person name="Land M.L."/>
            <person name="Hauser L."/>
            <person name="Chang Y.-J."/>
            <person name="Jeffries C."/>
            <person name="Anderson I.J."/>
            <person name="Johnson E."/>
            <person name="Loganathan U."/>
            <person name="Mulhopadhyay B."/>
            <person name="Kyrpides N."/>
            <person name="Woyke T.J."/>
        </authorList>
    </citation>
    <scope>NUCLEOTIDE SEQUENCE [LARGE SCALE GENOMIC DNA]</scope>
    <source>
        <strain evidence="4 5">YK9</strain>
    </source>
</reference>
<dbReference type="Proteomes" id="UP000005387">
    <property type="component" value="Unassembled WGS sequence"/>
</dbReference>
<dbReference type="EMBL" id="AEDD01000011">
    <property type="protein sequence ID" value="EFM09250.1"/>
    <property type="molecule type" value="Genomic_DNA"/>
</dbReference>
<dbReference type="Pfam" id="PF10646">
    <property type="entry name" value="Germane"/>
    <property type="match status" value="2"/>
</dbReference>
<organism evidence="4 5">
    <name type="scientific">Paenibacillus curdlanolyticus YK9</name>
    <dbReference type="NCBI Taxonomy" id="717606"/>
    <lineage>
        <taxon>Bacteria</taxon>
        <taxon>Bacillati</taxon>
        <taxon>Bacillota</taxon>
        <taxon>Bacilli</taxon>
        <taxon>Bacillales</taxon>
        <taxon>Paenibacillaceae</taxon>
        <taxon>Paenibacillus</taxon>
    </lineage>
</organism>
<feature type="region of interest" description="Disordered" evidence="1">
    <location>
        <begin position="31"/>
        <end position="60"/>
    </location>
</feature>